<gene>
    <name evidence="3" type="ORF">F0L68_14905</name>
</gene>
<feature type="transmembrane region" description="Helical" evidence="2">
    <location>
        <begin position="217"/>
        <end position="237"/>
    </location>
</feature>
<keyword evidence="2" id="KW-0812">Transmembrane</keyword>
<name>A0A5B2XF95_9PSEU</name>
<evidence type="ECO:0000256" key="1">
    <source>
        <dbReference type="SAM" id="MobiDB-lite"/>
    </source>
</evidence>
<dbReference type="PANTHER" id="PTHR36840">
    <property type="entry name" value="BLL5714 PROTEIN"/>
    <property type="match status" value="1"/>
</dbReference>
<feature type="compositionally biased region" description="Basic and acidic residues" evidence="1">
    <location>
        <begin position="97"/>
        <end position="124"/>
    </location>
</feature>
<reference evidence="3 4" key="2">
    <citation type="submission" date="2019-09" db="EMBL/GenBank/DDBJ databases">
        <authorList>
            <person name="Jin C."/>
        </authorList>
    </citation>
    <scope>NUCLEOTIDE SEQUENCE [LARGE SCALE GENOMIC DNA]</scope>
    <source>
        <strain evidence="3 4">AN110305</strain>
    </source>
</reference>
<dbReference type="EMBL" id="VUOB01000023">
    <property type="protein sequence ID" value="KAA2261983.1"/>
    <property type="molecule type" value="Genomic_DNA"/>
</dbReference>
<proteinExistence type="predicted"/>
<keyword evidence="4" id="KW-1185">Reference proteome</keyword>
<keyword evidence="2" id="KW-1133">Transmembrane helix</keyword>
<evidence type="ECO:0000313" key="4">
    <source>
        <dbReference type="Proteomes" id="UP000323454"/>
    </source>
</evidence>
<dbReference type="PANTHER" id="PTHR36840:SF1">
    <property type="entry name" value="BLL5714 PROTEIN"/>
    <property type="match status" value="1"/>
</dbReference>
<feature type="compositionally biased region" description="Basic residues" evidence="1">
    <location>
        <begin position="17"/>
        <end position="50"/>
    </location>
</feature>
<dbReference type="AlphaFoldDB" id="A0A5B2XF95"/>
<organism evidence="3 4">
    <name type="scientific">Solihabitans fulvus</name>
    <dbReference type="NCBI Taxonomy" id="1892852"/>
    <lineage>
        <taxon>Bacteria</taxon>
        <taxon>Bacillati</taxon>
        <taxon>Actinomycetota</taxon>
        <taxon>Actinomycetes</taxon>
        <taxon>Pseudonocardiales</taxon>
        <taxon>Pseudonocardiaceae</taxon>
        <taxon>Solihabitans</taxon>
    </lineage>
</organism>
<sequence length="517" mass="55684">MEPAGGRRAVRQVHQGGRGRGRHPPRRRLHQRARPHRRARRAGRRRRAGRHPVPGRYRLDQGGVPRGASDRRRAAARPARGQPRRGGRDAAGGGGRAAERRDRFPGRLPDGLHRGDRRLGVRRGERARRRPVGARLTVRARLIRPPALRTGDAERASSWLELLFDLVFVIAVTQVGLALHGNLSAPGFVRLAVLFVPIWWAWVGYTNYADRFDSDDVVFRLLVLAAMLGMSVVAVAIPDTFHHRSQVFAVAYAAVRALLIVLYLRARRHVPAARPLCDATISVFVVGTALWLGSLAVPEPWRFLVWAAALLIEGATPWLARRAMAAVPYHASHLPERYGLFTLIVLGESLAAVVFGVRGGDWRAGSMTTAVLGFGCAAALWWLYFDGVDRAAVGRGLLARNTFIYGHLIVALGLTLFGVGIKEAILASDGGDLPAGGWWALCAGPAMMLVALALVRQAARQPGAGRAPLVESAAAVLLLAVGAIGGHLSPELLTGTVTALLVATVATNLLTAQAEAA</sequence>
<evidence type="ECO:0000256" key="2">
    <source>
        <dbReference type="SAM" id="Phobius"/>
    </source>
</evidence>
<comment type="caution">
    <text evidence="3">The sequence shown here is derived from an EMBL/GenBank/DDBJ whole genome shotgun (WGS) entry which is preliminary data.</text>
</comment>
<feature type="transmembrane region" description="Helical" evidence="2">
    <location>
        <begin position="276"/>
        <end position="297"/>
    </location>
</feature>
<reference evidence="3 4" key="1">
    <citation type="submission" date="2019-09" db="EMBL/GenBank/DDBJ databases">
        <title>Goodfellowia gen. nov., a new genus of the Pseudonocardineae related to Actinoalloteichus, containing Goodfellowia coeruleoviolacea gen. nov., comb. nov. gen. nov., comb. nov.</title>
        <authorList>
            <person name="Labeda D."/>
        </authorList>
    </citation>
    <scope>NUCLEOTIDE SEQUENCE [LARGE SCALE GENOMIC DNA]</scope>
    <source>
        <strain evidence="3 4">AN110305</strain>
    </source>
</reference>
<feature type="transmembrane region" description="Helical" evidence="2">
    <location>
        <begin position="340"/>
        <end position="358"/>
    </location>
</feature>
<keyword evidence="2" id="KW-0472">Membrane</keyword>
<feature type="transmembrane region" description="Helical" evidence="2">
    <location>
        <begin position="437"/>
        <end position="455"/>
    </location>
</feature>
<protein>
    <submittedName>
        <fullName evidence="3">Low temperature requirement protein A</fullName>
    </submittedName>
</protein>
<dbReference type="Pfam" id="PF06772">
    <property type="entry name" value="LtrA"/>
    <property type="match status" value="1"/>
</dbReference>
<dbReference type="Proteomes" id="UP000323454">
    <property type="component" value="Unassembled WGS sequence"/>
</dbReference>
<evidence type="ECO:0000313" key="3">
    <source>
        <dbReference type="EMBL" id="KAA2261983.1"/>
    </source>
</evidence>
<feature type="region of interest" description="Disordered" evidence="1">
    <location>
        <begin position="1"/>
        <end position="126"/>
    </location>
</feature>
<accession>A0A5B2XF95</accession>
<feature type="transmembrane region" description="Helical" evidence="2">
    <location>
        <begin position="303"/>
        <end position="320"/>
    </location>
</feature>
<dbReference type="OrthoDB" id="7698234at2"/>
<feature type="transmembrane region" description="Helical" evidence="2">
    <location>
        <begin position="187"/>
        <end position="205"/>
    </location>
</feature>
<feature type="transmembrane region" description="Helical" evidence="2">
    <location>
        <begin position="397"/>
        <end position="417"/>
    </location>
</feature>
<feature type="transmembrane region" description="Helical" evidence="2">
    <location>
        <begin position="243"/>
        <end position="264"/>
    </location>
</feature>
<feature type="transmembrane region" description="Helical" evidence="2">
    <location>
        <begin position="364"/>
        <end position="385"/>
    </location>
</feature>
<feature type="transmembrane region" description="Helical" evidence="2">
    <location>
        <begin position="492"/>
        <end position="511"/>
    </location>
</feature>
<dbReference type="InterPro" id="IPR010640">
    <property type="entry name" value="Low_temperature_requirement_A"/>
</dbReference>
<feature type="transmembrane region" description="Helical" evidence="2">
    <location>
        <begin position="162"/>
        <end position="181"/>
    </location>
</feature>
<feature type="transmembrane region" description="Helical" evidence="2">
    <location>
        <begin position="467"/>
        <end position="486"/>
    </location>
</feature>